<dbReference type="RefSeq" id="XP_009162417.1">
    <property type="nucleotide sequence ID" value="XM_009164153.1"/>
</dbReference>
<dbReference type="AlphaFoldDB" id="A0A075A2F2"/>
<feature type="non-terminal residue" evidence="1">
    <location>
        <position position="1"/>
    </location>
</feature>
<dbReference type="CTD" id="20326685"/>
<sequence length="131" mass="14426">SHYTNLKIRGSNPTSVYRLILSRLGPPSSIPALEPPTVGMEAGHRKGATTERLDLIISRRVIRKMEHQTIPLHSYDKYKVTQAAQWLEHWSCKPGVGSSILPGGSPLFVSKTVPGALPSSRIRTRGLSDCR</sequence>
<keyword evidence="2" id="KW-1185">Reference proteome</keyword>
<accession>A0A075A2F2</accession>
<name>A0A075A2F2_OPIVI</name>
<evidence type="ECO:0000313" key="1">
    <source>
        <dbReference type="EMBL" id="KER33903.1"/>
    </source>
</evidence>
<dbReference type="GeneID" id="20326685"/>
<dbReference type="Proteomes" id="UP000054324">
    <property type="component" value="Unassembled WGS sequence"/>
</dbReference>
<reference evidence="1 2" key="1">
    <citation type="submission" date="2013-11" db="EMBL/GenBank/DDBJ databases">
        <title>Opisthorchis viverrini - life in the bile duct.</title>
        <authorList>
            <person name="Young N.D."/>
            <person name="Nagarajan N."/>
            <person name="Lin S.J."/>
            <person name="Korhonen P.K."/>
            <person name="Jex A.R."/>
            <person name="Hall R.S."/>
            <person name="Safavi-Hemami H."/>
            <person name="Kaewkong W."/>
            <person name="Bertrand D."/>
            <person name="Gao S."/>
            <person name="Seet Q."/>
            <person name="Wongkham S."/>
            <person name="Teh B.T."/>
            <person name="Wongkham C."/>
            <person name="Intapan P.M."/>
            <person name="Maleewong W."/>
            <person name="Yang X."/>
            <person name="Hu M."/>
            <person name="Wang Z."/>
            <person name="Hofmann A."/>
            <person name="Sternberg P.W."/>
            <person name="Tan P."/>
            <person name="Wang J."/>
            <person name="Gasser R.B."/>
        </authorList>
    </citation>
    <scope>NUCLEOTIDE SEQUENCE [LARGE SCALE GENOMIC DNA]</scope>
</reference>
<evidence type="ECO:0000313" key="2">
    <source>
        <dbReference type="Proteomes" id="UP000054324"/>
    </source>
</evidence>
<protein>
    <submittedName>
        <fullName evidence="1">Uncharacterized protein</fullName>
    </submittedName>
</protein>
<feature type="non-terminal residue" evidence="1">
    <location>
        <position position="131"/>
    </location>
</feature>
<proteinExistence type="predicted"/>
<gene>
    <name evidence="1" type="ORF">T265_12517</name>
</gene>
<dbReference type="KEGG" id="ovi:T265_12517"/>
<organism evidence="1 2">
    <name type="scientific">Opisthorchis viverrini</name>
    <name type="common">Southeast Asian liver fluke</name>
    <dbReference type="NCBI Taxonomy" id="6198"/>
    <lineage>
        <taxon>Eukaryota</taxon>
        <taxon>Metazoa</taxon>
        <taxon>Spiralia</taxon>
        <taxon>Lophotrochozoa</taxon>
        <taxon>Platyhelminthes</taxon>
        <taxon>Trematoda</taxon>
        <taxon>Digenea</taxon>
        <taxon>Opisthorchiida</taxon>
        <taxon>Opisthorchiata</taxon>
        <taxon>Opisthorchiidae</taxon>
        <taxon>Opisthorchis</taxon>
    </lineage>
</organism>
<dbReference type="AntiFam" id="ANF00010">
    <property type="entry name" value="tRNA translation"/>
</dbReference>
<dbReference type="EMBL" id="KL596621">
    <property type="protein sequence ID" value="KER33903.1"/>
    <property type="molecule type" value="Genomic_DNA"/>
</dbReference>
<dbReference type="OrthoDB" id="191995at2759"/>